<proteinExistence type="predicted"/>
<accession>A0AAP0NZT9</accession>
<gene>
    <name evidence="1" type="ORF">Scep_014853</name>
</gene>
<organism evidence="1 2">
    <name type="scientific">Stephania cephalantha</name>
    <dbReference type="NCBI Taxonomy" id="152367"/>
    <lineage>
        <taxon>Eukaryota</taxon>
        <taxon>Viridiplantae</taxon>
        <taxon>Streptophyta</taxon>
        <taxon>Embryophyta</taxon>
        <taxon>Tracheophyta</taxon>
        <taxon>Spermatophyta</taxon>
        <taxon>Magnoliopsida</taxon>
        <taxon>Ranunculales</taxon>
        <taxon>Menispermaceae</taxon>
        <taxon>Menispermoideae</taxon>
        <taxon>Cissampelideae</taxon>
        <taxon>Stephania</taxon>
    </lineage>
</organism>
<reference evidence="1 2" key="1">
    <citation type="submission" date="2024-01" db="EMBL/GenBank/DDBJ databases">
        <title>Genome assemblies of Stephania.</title>
        <authorList>
            <person name="Yang L."/>
        </authorList>
    </citation>
    <scope>NUCLEOTIDE SEQUENCE [LARGE SCALE GENOMIC DNA]</scope>
    <source>
        <strain evidence="1">JXDWG</strain>
        <tissue evidence="1">Leaf</tissue>
    </source>
</reference>
<evidence type="ECO:0000313" key="2">
    <source>
        <dbReference type="Proteomes" id="UP001419268"/>
    </source>
</evidence>
<dbReference type="AlphaFoldDB" id="A0AAP0NZT9"/>
<name>A0AAP0NZT9_9MAGN</name>
<dbReference type="Proteomes" id="UP001419268">
    <property type="component" value="Unassembled WGS sequence"/>
</dbReference>
<protein>
    <submittedName>
        <fullName evidence="1">Uncharacterized protein</fullName>
    </submittedName>
</protein>
<dbReference type="PANTHER" id="PTHR45786:SF78">
    <property type="entry name" value="ATP-DEPENDENT DNA HELICASE"/>
    <property type="match status" value="1"/>
</dbReference>
<dbReference type="PANTHER" id="PTHR45786">
    <property type="entry name" value="DNA BINDING PROTEIN-LIKE"/>
    <property type="match status" value="1"/>
</dbReference>
<dbReference type="EMBL" id="JBBNAG010000006">
    <property type="protein sequence ID" value="KAK9126007.1"/>
    <property type="molecule type" value="Genomic_DNA"/>
</dbReference>
<evidence type="ECO:0000313" key="1">
    <source>
        <dbReference type="EMBL" id="KAK9126007.1"/>
    </source>
</evidence>
<comment type="caution">
    <text evidence="1">The sequence shown here is derived from an EMBL/GenBank/DDBJ whole genome shotgun (WGS) entry which is preliminary data.</text>
</comment>
<sequence length="168" mass="19161">MHCSDRIKETILARLISMLAKNPYASFFRNLENKEDLEDHVVQLVSSVSLDQRVFNMPTTSQVAAIWIEDNTCGQPTKRDILVYSHSGSSHIINYYYGCYDPLQHPLLFPYGDVGLHNGIQRKVSTGSHRNYNTEPILDPYLVSSTEDLLDNENEGKILKYKTYAISC</sequence>
<keyword evidence="2" id="KW-1185">Reference proteome</keyword>